<proteinExistence type="predicted"/>
<dbReference type="EMBL" id="FLUV01001769">
    <property type="protein sequence ID" value="SBW24628.1"/>
    <property type="molecule type" value="Genomic_DNA"/>
</dbReference>
<evidence type="ECO:0000259" key="1">
    <source>
        <dbReference type="PROSITE" id="PS50943"/>
    </source>
</evidence>
<sequence>MPDAGGPDPVVEPLSVGRRLKVLRTRRGMSRDVLAGLVGRSPSWVKAVESGRLGTPKLSMLLQLATALQVRDLAELTGEQSLPVTVFNGPGHDRLSAVRTAVNALPAATSRPAPRIANLRARLDRAWTARHAAPNHREVLGGLLPALIDDAQLVVRQAGDGADRRAAQAVLAEVYALAQFFLSYQPASDLVWRVAERGMVAALESDAPHAIGTAAWLMTQAHRDAGDWDAADAVTAETLLVLERRLSGGADDTLAIWGALQFEAGYTAARRGEAGNAWRHWDTAYDAAQRFPETYYHPITSFSRVIMGAHAVTVAVELRAGGESVRQADRAQAEVIPSRPRRARHRIEQARAYHLDGQPEAALRLLDAARETAPETIKYNRYAQRIILGELDAREQMRRERAGDLARKIGLLS</sequence>
<dbReference type="SMART" id="SM00530">
    <property type="entry name" value="HTH_XRE"/>
    <property type="match status" value="1"/>
</dbReference>
<dbReference type="PROSITE" id="PS50943">
    <property type="entry name" value="HTH_CROC1"/>
    <property type="match status" value="1"/>
</dbReference>
<dbReference type="Pfam" id="PF13560">
    <property type="entry name" value="HTH_31"/>
    <property type="match status" value="1"/>
</dbReference>
<dbReference type="GO" id="GO:0003677">
    <property type="term" value="F:DNA binding"/>
    <property type="evidence" value="ECO:0007669"/>
    <property type="project" value="InterPro"/>
</dbReference>
<dbReference type="InterPro" id="IPR001387">
    <property type="entry name" value="Cro/C1-type_HTH"/>
</dbReference>
<dbReference type="CDD" id="cd00093">
    <property type="entry name" value="HTH_XRE"/>
    <property type="match status" value="1"/>
</dbReference>
<evidence type="ECO:0000313" key="2">
    <source>
        <dbReference type="EMBL" id="SBW24628.1"/>
    </source>
</evidence>
<reference evidence="3" key="1">
    <citation type="submission" date="2016-02" db="EMBL/GenBank/DDBJ databases">
        <authorList>
            <person name="Wibberg D."/>
        </authorList>
    </citation>
    <scope>NUCLEOTIDE SEQUENCE [LARGE SCALE GENOMIC DNA]</scope>
</reference>
<accession>A0A1C3P4K1</accession>
<dbReference type="AlphaFoldDB" id="A0A1C3P4K1"/>
<organism evidence="2 3">
    <name type="scientific">Candidatus Protofrankia californiensis</name>
    <dbReference type="NCBI Taxonomy" id="1839754"/>
    <lineage>
        <taxon>Bacteria</taxon>
        <taxon>Bacillati</taxon>
        <taxon>Actinomycetota</taxon>
        <taxon>Actinomycetes</taxon>
        <taxon>Frankiales</taxon>
        <taxon>Frankiaceae</taxon>
        <taxon>Protofrankia</taxon>
    </lineage>
</organism>
<protein>
    <submittedName>
        <fullName evidence="2">XRE family transcriptional regulator</fullName>
    </submittedName>
</protein>
<dbReference type="SUPFAM" id="SSF47413">
    <property type="entry name" value="lambda repressor-like DNA-binding domains"/>
    <property type="match status" value="1"/>
</dbReference>
<feature type="domain" description="HTH cro/C1-type" evidence="1">
    <location>
        <begin position="20"/>
        <end position="76"/>
    </location>
</feature>
<evidence type="ECO:0000313" key="3">
    <source>
        <dbReference type="Proteomes" id="UP000199013"/>
    </source>
</evidence>
<dbReference type="Proteomes" id="UP000199013">
    <property type="component" value="Unassembled WGS sequence"/>
</dbReference>
<keyword evidence="3" id="KW-1185">Reference proteome</keyword>
<dbReference type="Gene3D" id="1.10.260.40">
    <property type="entry name" value="lambda repressor-like DNA-binding domains"/>
    <property type="match status" value="1"/>
</dbReference>
<dbReference type="InterPro" id="IPR010982">
    <property type="entry name" value="Lambda_DNA-bd_dom_sf"/>
</dbReference>
<name>A0A1C3P4K1_9ACTN</name>
<gene>
    <name evidence="2" type="ORF">FDG2_4231</name>
</gene>